<feature type="domain" description="BIG2" evidence="4">
    <location>
        <begin position="552"/>
        <end position="583"/>
    </location>
</feature>
<dbReference type="Gene3D" id="2.60.40.10">
    <property type="entry name" value="Immunoglobulins"/>
    <property type="match status" value="2"/>
</dbReference>
<dbReference type="InterPro" id="IPR013783">
    <property type="entry name" value="Ig-like_fold"/>
</dbReference>
<evidence type="ECO:0000259" key="4">
    <source>
        <dbReference type="Pfam" id="PF02368"/>
    </source>
</evidence>
<feature type="region of interest" description="Disordered" evidence="3">
    <location>
        <begin position="438"/>
        <end position="466"/>
    </location>
</feature>
<dbReference type="PANTHER" id="PTHR13833:SF71">
    <property type="entry name" value="NHL DOMAIN-CONTAINING PROTEIN"/>
    <property type="match status" value="1"/>
</dbReference>
<keyword evidence="6" id="KW-1185">Reference proteome</keyword>
<feature type="repeat" description="NHL" evidence="2">
    <location>
        <begin position="201"/>
        <end position="243"/>
    </location>
</feature>
<dbReference type="PROSITE" id="PS51125">
    <property type="entry name" value="NHL"/>
    <property type="match status" value="2"/>
</dbReference>
<dbReference type="InterPro" id="IPR008964">
    <property type="entry name" value="Invasin/intimin_cell_adhesion"/>
</dbReference>
<dbReference type="Gene3D" id="2.60.40.1080">
    <property type="match status" value="1"/>
</dbReference>
<dbReference type="GO" id="GO:0016020">
    <property type="term" value="C:membrane"/>
    <property type="evidence" value="ECO:0007669"/>
    <property type="project" value="InterPro"/>
</dbReference>
<dbReference type="AlphaFoldDB" id="A0A7K1YBS0"/>
<dbReference type="GO" id="GO:0005509">
    <property type="term" value="F:calcium ion binding"/>
    <property type="evidence" value="ECO:0007669"/>
    <property type="project" value="InterPro"/>
</dbReference>
<proteinExistence type="predicted"/>
<gene>
    <name evidence="5" type="ORF">GS399_13730</name>
</gene>
<name>A0A7K1YBS0_9SPHI</name>
<dbReference type="InterPro" id="IPR001258">
    <property type="entry name" value="NHL_repeat"/>
</dbReference>
<dbReference type="Pfam" id="PF05345">
    <property type="entry name" value="He_PIG"/>
    <property type="match status" value="1"/>
</dbReference>
<feature type="repeat" description="NHL" evidence="2">
    <location>
        <begin position="103"/>
        <end position="133"/>
    </location>
</feature>
<evidence type="ECO:0000256" key="1">
    <source>
        <dbReference type="ARBA" id="ARBA00022737"/>
    </source>
</evidence>
<evidence type="ECO:0000313" key="5">
    <source>
        <dbReference type="EMBL" id="MXV52036.1"/>
    </source>
</evidence>
<organism evidence="5 6">
    <name type="scientific">Hufsiella arboris</name>
    <dbReference type="NCBI Taxonomy" id="2695275"/>
    <lineage>
        <taxon>Bacteria</taxon>
        <taxon>Pseudomonadati</taxon>
        <taxon>Bacteroidota</taxon>
        <taxon>Sphingobacteriia</taxon>
        <taxon>Sphingobacteriales</taxon>
        <taxon>Sphingobacteriaceae</taxon>
        <taxon>Hufsiella</taxon>
    </lineage>
</organism>
<evidence type="ECO:0000256" key="3">
    <source>
        <dbReference type="SAM" id="MobiDB-lite"/>
    </source>
</evidence>
<dbReference type="NCBIfam" id="TIGR04131">
    <property type="entry name" value="Bac_Flav_CTERM"/>
    <property type="match status" value="1"/>
</dbReference>
<accession>A0A7K1YBS0</accession>
<keyword evidence="1" id="KW-0677">Repeat</keyword>
<dbReference type="RefSeq" id="WP_160845218.1">
    <property type="nucleotide sequence ID" value="NZ_WVHT01000006.1"/>
</dbReference>
<reference evidence="5 6" key="1">
    <citation type="submission" date="2019-11" db="EMBL/GenBank/DDBJ databases">
        <title>Pedobacter sp. HMF7647 Genome sequencing and assembly.</title>
        <authorList>
            <person name="Kang H."/>
            <person name="Kim H."/>
            <person name="Joh K."/>
        </authorList>
    </citation>
    <scope>NUCLEOTIDE SEQUENCE [LARGE SCALE GENOMIC DNA]</scope>
    <source>
        <strain evidence="5 6">HMF7647</strain>
    </source>
</reference>
<dbReference type="InterPro" id="IPR003343">
    <property type="entry name" value="Big_2"/>
</dbReference>
<dbReference type="EMBL" id="WVHT01000006">
    <property type="protein sequence ID" value="MXV52036.1"/>
    <property type="molecule type" value="Genomic_DNA"/>
</dbReference>
<dbReference type="InterPro" id="IPR015919">
    <property type="entry name" value="Cadherin-like_sf"/>
</dbReference>
<dbReference type="Proteomes" id="UP000466586">
    <property type="component" value="Unassembled WGS sequence"/>
</dbReference>
<protein>
    <submittedName>
        <fullName evidence="5">T9SS type B sorting domain-containing protein</fullName>
    </submittedName>
</protein>
<sequence length="872" mass="91807">MNALKASIASFFCLATAVGYSQTLSSRFTIKPNGDIAKTVMKVNSDQITVKDIALTSPPPKIVYDSPQNYIINQPIPVLTPVNTGGTIPPSAYGTLDIASYGFSTVTGVAVDADGNVFIADWNLNQIKKLTPTGVLSVFAGSAYGASGSTDGLGTAATFYEPDALVLDDAGNLYVSDQGNHKIRKISPSGMVSTLAGNGASGLVDGTGSNASFNNPRGLALDGAGNLYVADQVNNAIRKITPDGVVATFAGSQASGFTNGPRQSARFNTPTAVAVDAGQNIYISDASNGAVRKITPDGMVSTLATGLSFPRELRADATGNIYVAEQNGYSIKRISPNGSVSTVVPYGLTGPIGLTLDGKGYMYLGDIGIVRRVTISGFTIDKQLPPGLTFNSATGAITGTPTTTWPPTDYKVTAFNSGGSSETIVNIAVYTTSTKRPSVITLPPQRGGDLEADNNYDPKGTSTNNRTPIVYTSSDPTIAYPIENGLIHVLRPGVITLTANQQGDDRFEDAAPAQMILTFKEYLRVLLPQPESKTICDAPFQVGALRSNAVVPLEYRSSNPSVATISNDGIVTVKTIGTTTITISQHGDPSLYIDAAPDSKVLTVKLQEPPKVRIEAKYDSQCAGSSVTFNAISENAGSNVSYDWVVNGKSTGNKTADFSSAVLKDGDIVSCSCINNDNTCVAGFPGNSNDIKLSFIAPVQPSVTIQADKNGVFPETPITFTATVENASSRVKYQWKVNGDNVGANSQVFTSSSLNNKDHVTCEVTPLAVCGNIAVSEAIEVKIVVKVEIPNTFTPNGDGINDFWNITGIASFPACTVRIFNRNGMLVFESKGYQQAWDGTSNGSPLPLSTYYYVIDLASENRTMSGSITIIR</sequence>
<evidence type="ECO:0000256" key="2">
    <source>
        <dbReference type="PROSITE-ProRule" id="PRU00504"/>
    </source>
</evidence>
<dbReference type="SUPFAM" id="SSF49313">
    <property type="entry name" value="Cadherin-like"/>
    <property type="match status" value="1"/>
</dbReference>
<dbReference type="Gene3D" id="2.120.10.30">
    <property type="entry name" value="TolB, C-terminal domain"/>
    <property type="match status" value="3"/>
</dbReference>
<dbReference type="Pfam" id="PF13585">
    <property type="entry name" value="CHU_C"/>
    <property type="match status" value="1"/>
</dbReference>
<dbReference type="InterPro" id="IPR011042">
    <property type="entry name" value="6-blade_b-propeller_TolB-like"/>
</dbReference>
<dbReference type="SUPFAM" id="SSF101898">
    <property type="entry name" value="NHL repeat"/>
    <property type="match status" value="1"/>
</dbReference>
<evidence type="ECO:0000313" key="6">
    <source>
        <dbReference type="Proteomes" id="UP000466586"/>
    </source>
</evidence>
<dbReference type="SUPFAM" id="SSF49373">
    <property type="entry name" value="Invasin/intimin cell-adhesion fragments"/>
    <property type="match status" value="1"/>
</dbReference>
<dbReference type="Pfam" id="PF02368">
    <property type="entry name" value="Big_2"/>
    <property type="match status" value="1"/>
</dbReference>
<dbReference type="PANTHER" id="PTHR13833">
    <property type="match status" value="1"/>
</dbReference>
<dbReference type="InterPro" id="IPR026341">
    <property type="entry name" value="T9SS_type_B"/>
</dbReference>
<comment type="caution">
    <text evidence="5">The sequence shown here is derived from an EMBL/GenBank/DDBJ whole genome shotgun (WGS) entry which is preliminary data.</text>
</comment>